<dbReference type="InterPro" id="IPR029058">
    <property type="entry name" value="AB_hydrolase_fold"/>
</dbReference>
<reference evidence="5 6" key="1">
    <citation type="submission" date="2018-01" db="EMBL/GenBank/DDBJ databases">
        <title>Species boundaries and ecological features among Paraburkholderia terrae DSMZ17804T, P. hospita DSMZ17164T and P. caribensis DSMZ13236T.</title>
        <authorList>
            <person name="Pratama A.A."/>
        </authorList>
    </citation>
    <scope>NUCLEOTIDE SEQUENCE [LARGE SCALE GENOMIC DNA]</scope>
    <source>
        <strain evidence="5 6">DSM 17804</strain>
    </source>
</reference>
<accession>A0A2I8EZE6</accession>
<comment type="similarity">
    <text evidence="1 3">Belongs to the type-B carboxylesterase/lipase family.</text>
</comment>
<proteinExistence type="inferred from homology"/>
<evidence type="ECO:0000256" key="3">
    <source>
        <dbReference type="RuleBase" id="RU361235"/>
    </source>
</evidence>
<dbReference type="RefSeq" id="WP_081920744.1">
    <property type="nucleotide sequence ID" value="NZ_CP026113.1"/>
</dbReference>
<feature type="domain" description="Carboxylesterase type B" evidence="4">
    <location>
        <begin position="8"/>
        <end position="487"/>
    </location>
</feature>
<dbReference type="Gene3D" id="3.40.50.1820">
    <property type="entry name" value="alpha/beta hydrolase"/>
    <property type="match status" value="1"/>
</dbReference>
<protein>
    <recommendedName>
        <fullName evidence="3">Carboxylic ester hydrolase</fullName>
        <ecNumber evidence="3">3.1.1.-</ecNumber>
    </recommendedName>
</protein>
<evidence type="ECO:0000313" key="6">
    <source>
        <dbReference type="Proteomes" id="UP000243502"/>
    </source>
</evidence>
<dbReference type="SUPFAM" id="SSF53474">
    <property type="entry name" value="alpha/beta-Hydrolases"/>
    <property type="match status" value="1"/>
</dbReference>
<dbReference type="EC" id="3.1.1.-" evidence="3"/>
<name>A0A2I8EZE6_9BURK</name>
<evidence type="ECO:0000256" key="1">
    <source>
        <dbReference type="ARBA" id="ARBA00005964"/>
    </source>
</evidence>
<evidence type="ECO:0000313" key="5">
    <source>
        <dbReference type="EMBL" id="AUT64997.1"/>
    </source>
</evidence>
<sequence>MKHEQLSSPVVTCTEGALAGIASNGVEAFFDIPYAADLNQPRRFSLPGEPTPWQGVRDARRPGPVFPQTQSRLTAVMGTTPGFANQSENAFALNVWRPARTCNTSDGLPVLVWIHGGGWLTGGAPLAWYHGDRLAASGRVVVVSANYRLGALGNLYLPGQTAGSMALHDLVAALRWIHKNIGSFGGDPSRVTVCGQSAGAWYTAALTRSPLGTGLFSQAVLLSLPGSIAPHEPEQAAAFAYSFCELLNVPPTLDALRQLSVDRILEGQGLFARAHPAFADIPPTFLPLVSDALPANLSEIDQSQASNMRFLLGSLPEEMGAFFSHDESILTASDTSTLQRLSVCSESGGVRFPKARRDGSGTDNYIRLLHAVSDEIFRAPTQKLADRIADHGGTCYVYEFVLRSRMPGTGACHCFELPYLFDTFDAWSNAPMLDGLDVEAARRVSADFQESILCFVEGGDPNCGRLPNWPRYTSRDRLAMHFDTAPVVGTFDVSVTTIHS</sequence>
<gene>
    <name evidence="5" type="ORF">C2L65_36000</name>
</gene>
<dbReference type="InterPro" id="IPR019826">
    <property type="entry name" value="Carboxylesterase_B_AS"/>
</dbReference>
<keyword evidence="2 3" id="KW-0378">Hydrolase</keyword>
<evidence type="ECO:0000259" key="4">
    <source>
        <dbReference type="Pfam" id="PF00135"/>
    </source>
</evidence>
<evidence type="ECO:0000256" key="2">
    <source>
        <dbReference type="ARBA" id="ARBA00022801"/>
    </source>
</evidence>
<dbReference type="AlphaFoldDB" id="A0A2I8EZE6"/>
<dbReference type="InterPro" id="IPR050309">
    <property type="entry name" value="Type-B_Carboxylest/Lipase"/>
</dbReference>
<dbReference type="OrthoDB" id="9775851at2"/>
<dbReference type="Proteomes" id="UP000243502">
    <property type="component" value="Chromosome 3"/>
</dbReference>
<dbReference type="PROSITE" id="PS00122">
    <property type="entry name" value="CARBOXYLESTERASE_B_1"/>
    <property type="match status" value="1"/>
</dbReference>
<dbReference type="InterPro" id="IPR002018">
    <property type="entry name" value="CarbesteraseB"/>
</dbReference>
<organism evidence="5 6">
    <name type="scientific">Paraburkholderia terrae</name>
    <dbReference type="NCBI Taxonomy" id="311230"/>
    <lineage>
        <taxon>Bacteria</taxon>
        <taxon>Pseudomonadati</taxon>
        <taxon>Pseudomonadota</taxon>
        <taxon>Betaproteobacteria</taxon>
        <taxon>Burkholderiales</taxon>
        <taxon>Burkholderiaceae</taxon>
        <taxon>Paraburkholderia</taxon>
    </lineage>
</organism>
<dbReference type="KEGG" id="pter:C2L65_36000"/>
<dbReference type="Pfam" id="PF00135">
    <property type="entry name" value="COesterase"/>
    <property type="match status" value="1"/>
</dbReference>
<dbReference type="EMBL" id="CP026113">
    <property type="protein sequence ID" value="AUT64997.1"/>
    <property type="molecule type" value="Genomic_DNA"/>
</dbReference>
<dbReference type="GO" id="GO:0016787">
    <property type="term" value="F:hydrolase activity"/>
    <property type="evidence" value="ECO:0007669"/>
    <property type="project" value="UniProtKB-KW"/>
</dbReference>
<dbReference type="PANTHER" id="PTHR11559">
    <property type="entry name" value="CARBOXYLESTERASE"/>
    <property type="match status" value="1"/>
</dbReference>